<reference evidence="2 3" key="1">
    <citation type="journal article" date="2019" name="Plant Biotechnol. J.">
        <title>The red bayberry genome and genetic basis of sex determination.</title>
        <authorList>
            <person name="Jia H.M."/>
            <person name="Jia H.J."/>
            <person name="Cai Q.L."/>
            <person name="Wang Y."/>
            <person name="Zhao H.B."/>
            <person name="Yang W.F."/>
            <person name="Wang G.Y."/>
            <person name="Li Y.H."/>
            <person name="Zhan D.L."/>
            <person name="Shen Y.T."/>
            <person name="Niu Q.F."/>
            <person name="Chang L."/>
            <person name="Qiu J."/>
            <person name="Zhao L."/>
            <person name="Xie H.B."/>
            <person name="Fu W.Y."/>
            <person name="Jin J."/>
            <person name="Li X.W."/>
            <person name="Jiao Y."/>
            <person name="Zhou C.C."/>
            <person name="Tu T."/>
            <person name="Chai C.Y."/>
            <person name="Gao J.L."/>
            <person name="Fan L.J."/>
            <person name="van de Weg E."/>
            <person name="Wang J.Y."/>
            <person name="Gao Z.S."/>
        </authorList>
    </citation>
    <scope>NUCLEOTIDE SEQUENCE [LARGE SCALE GENOMIC DNA]</scope>
    <source>
        <tissue evidence="2">Leaves</tissue>
    </source>
</reference>
<dbReference type="EMBL" id="RXIC02000020">
    <property type="protein sequence ID" value="KAB1224232.1"/>
    <property type="molecule type" value="Genomic_DNA"/>
</dbReference>
<accession>A0A6A1WG31</accession>
<feature type="compositionally biased region" description="Polar residues" evidence="1">
    <location>
        <begin position="315"/>
        <end position="343"/>
    </location>
</feature>
<keyword evidence="3" id="KW-1185">Reference proteome</keyword>
<dbReference type="OrthoDB" id="1432732at2759"/>
<protein>
    <recommendedName>
        <fullName evidence="4">SWIM-type domain-containing protein</fullName>
    </recommendedName>
</protein>
<evidence type="ECO:0000313" key="3">
    <source>
        <dbReference type="Proteomes" id="UP000516437"/>
    </source>
</evidence>
<gene>
    <name evidence="2" type="ORF">CJ030_MR2G005735</name>
</gene>
<evidence type="ECO:0000256" key="1">
    <source>
        <dbReference type="SAM" id="MobiDB-lite"/>
    </source>
</evidence>
<feature type="compositionally biased region" description="Acidic residues" evidence="1">
    <location>
        <begin position="74"/>
        <end position="92"/>
    </location>
</feature>
<comment type="caution">
    <text evidence="2">The sequence shown here is derived from an EMBL/GenBank/DDBJ whole genome shotgun (WGS) entry which is preliminary data.</text>
</comment>
<sequence>MTSMCILCIVKTSRITSILSRALVRELVRDLVRRAIRELLQSNELDDESVEDLGIDEVGLGENVMGEGGMGEGEKEDDNTSEESFESEEDSLMFSDWDDTDEDEIEIFPTPRGVNKVVGQDNRVASQHGPLGWRARMVKGRAKLERNKSDARYCLCNWSDGEVFEVEPLNYSRKLVNIGMKECSCGRWQLNWIPFLHTCVAIYHDRKVPEDFMDAYYRKATYAVSYATKIHAMPGSDDWPHIDSNPLMPPQVRVPAGRLKKARIRAIDEQPHPYRGTEAAIASSTAGTSRIRASHDTNTNVVINEHETRTPTAGEATTSKRAQTKTSINVASSSRQRPSTQPVASRVRSRAPPITHYSKWATWTSSSIVASEVTKEEQGRATQ</sequence>
<organism evidence="2 3">
    <name type="scientific">Morella rubra</name>
    <name type="common">Chinese bayberry</name>
    <dbReference type="NCBI Taxonomy" id="262757"/>
    <lineage>
        <taxon>Eukaryota</taxon>
        <taxon>Viridiplantae</taxon>
        <taxon>Streptophyta</taxon>
        <taxon>Embryophyta</taxon>
        <taxon>Tracheophyta</taxon>
        <taxon>Spermatophyta</taxon>
        <taxon>Magnoliopsida</taxon>
        <taxon>eudicotyledons</taxon>
        <taxon>Gunneridae</taxon>
        <taxon>Pentapetalae</taxon>
        <taxon>rosids</taxon>
        <taxon>fabids</taxon>
        <taxon>Fagales</taxon>
        <taxon>Myricaceae</taxon>
        <taxon>Morella</taxon>
    </lineage>
</organism>
<feature type="region of interest" description="Disordered" evidence="1">
    <location>
        <begin position="61"/>
        <end position="92"/>
    </location>
</feature>
<dbReference type="AlphaFoldDB" id="A0A6A1WG31"/>
<evidence type="ECO:0008006" key="4">
    <source>
        <dbReference type="Google" id="ProtNLM"/>
    </source>
</evidence>
<proteinExistence type="predicted"/>
<evidence type="ECO:0000313" key="2">
    <source>
        <dbReference type="EMBL" id="KAB1224232.1"/>
    </source>
</evidence>
<feature type="region of interest" description="Disordered" evidence="1">
    <location>
        <begin position="307"/>
        <end position="351"/>
    </location>
</feature>
<dbReference type="Proteomes" id="UP000516437">
    <property type="component" value="Chromosome 2"/>
</dbReference>
<name>A0A6A1WG31_9ROSI</name>